<keyword evidence="3" id="KW-1185">Reference proteome</keyword>
<dbReference type="AlphaFoldDB" id="A0A063Y281"/>
<keyword evidence="1" id="KW-0812">Transmembrane</keyword>
<protein>
    <submittedName>
        <fullName evidence="2">Uncharacterized protein</fullName>
    </submittedName>
</protein>
<gene>
    <name evidence="2" type="ORF">ADINL_2399</name>
</gene>
<feature type="transmembrane region" description="Helical" evidence="1">
    <location>
        <begin position="126"/>
        <end position="152"/>
    </location>
</feature>
<keyword evidence="1" id="KW-1133">Transmembrane helix</keyword>
<accession>A0A063Y281</accession>
<sequence length="223" mass="23601">MRLQNGVAIGYQQMLREGNNRRFLREMAGRKLTVKCLKNGTRVLAFEGNWHKAMLWHRPHLQYGAAGMGRLQVTAMTLAVQGVGPNVSQAVRSLASRGGALGMLFVCTLDVAEWLSADGEKELDELLISLGFTLGAVVVSTIVGMAVTALIVGATGFALAPAAIAVAGFAIVAVVGIGIGIAINTSGVKDKALKAFREWGSNATINQPDFQNSDLYQGMMVAP</sequence>
<dbReference type="EMBL" id="JMSZ01000032">
    <property type="protein sequence ID" value="KDE39270.1"/>
    <property type="molecule type" value="Genomic_DNA"/>
</dbReference>
<feature type="transmembrane region" description="Helical" evidence="1">
    <location>
        <begin position="158"/>
        <end position="183"/>
    </location>
</feature>
<reference evidence="2 3" key="1">
    <citation type="journal article" date="2005" name="Int. J. Syst. Evol. Microbiol.">
        <title>Nitrincola lacisaponensis gen. nov., sp. nov., a novel alkaliphilic bacterium isolated from an alkaline, saline lake.</title>
        <authorList>
            <person name="Dimitriu P.A."/>
            <person name="Shukla S.K."/>
            <person name="Conradt J."/>
            <person name="Marquez M.C."/>
            <person name="Ventosa A."/>
            <person name="Maglia A."/>
            <person name="Peyton B.M."/>
            <person name="Pinkart H.C."/>
            <person name="Mormile M.R."/>
        </authorList>
    </citation>
    <scope>NUCLEOTIDE SEQUENCE [LARGE SCALE GENOMIC DNA]</scope>
    <source>
        <strain evidence="2 3">4CA</strain>
    </source>
</reference>
<evidence type="ECO:0000256" key="1">
    <source>
        <dbReference type="SAM" id="Phobius"/>
    </source>
</evidence>
<evidence type="ECO:0000313" key="2">
    <source>
        <dbReference type="EMBL" id="KDE39270.1"/>
    </source>
</evidence>
<name>A0A063Y281_9GAMM</name>
<dbReference type="Proteomes" id="UP000027318">
    <property type="component" value="Unassembled WGS sequence"/>
</dbReference>
<proteinExistence type="predicted"/>
<comment type="caution">
    <text evidence="2">The sequence shown here is derived from an EMBL/GenBank/DDBJ whole genome shotgun (WGS) entry which is preliminary data.</text>
</comment>
<organism evidence="2 3">
    <name type="scientific">Nitrincola lacisaponensis</name>
    <dbReference type="NCBI Taxonomy" id="267850"/>
    <lineage>
        <taxon>Bacteria</taxon>
        <taxon>Pseudomonadati</taxon>
        <taxon>Pseudomonadota</taxon>
        <taxon>Gammaproteobacteria</taxon>
        <taxon>Oceanospirillales</taxon>
        <taxon>Oceanospirillaceae</taxon>
        <taxon>Nitrincola</taxon>
    </lineage>
</organism>
<dbReference type="STRING" id="267850.ADINL_2399"/>
<keyword evidence="1" id="KW-0472">Membrane</keyword>
<evidence type="ECO:0000313" key="3">
    <source>
        <dbReference type="Proteomes" id="UP000027318"/>
    </source>
</evidence>